<gene>
    <name evidence="2" type="ORF">LZT28_02165</name>
</gene>
<dbReference type="RefSeq" id="WP_042648551.1">
    <property type="nucleotide sequence ID" value="NZ_CAWMGL010000047.1"/>
</dbReference>
<sequence>MIHELKIAPCYFSAVESGEKTFEIRDNRDRGFQKGDLVVLKEYDRKVPIESFRFTGKQITKVITYVTNYEQQPGFVVFAMADPDQISKEHAV</sequence>
<evidence type="ECO:0000259" key="1">
    <source>
        <dbReference type="Pfam" id="PF12961"/>
    </source>
</evidence>
<dbReference type="InterPro" id="IPR015947">
    <property type="entry name" value="PUA-like_sf"/>
</dbReference>
<dbReference type="AlphaFoldDB" id="A0AAW5REB4"/>
<comment type="caution">
    <text evidence="2">The sequence shown here is derived from an EMBL/GenBank/DDBJ whole genome shotgun (WGS) entry which is preliminary data.</text>
</comment>
<dbReference type="Pfam" id="PF12961">
    <property type="entry name" value="DUF3850"/>
    <property type="match status" value="1"/>
</dbReference>
<accession>A0AAW5REB4</accession>
<evidence type="ECO:0000313" key="3">
    <source>
        <dbReference type="Proteomes" id="UP001208651"/>
    </source>
</evidence>
<organism evidence="2 3">
    <name type="scientific">Aeromonas media</name>
    <dbReference type="NCBI Taxonomy" id="651"/>
    <lineage>
        <taxon>Bacteria</taxon>
        <taxon>Pseudomonadati</taxon>
        <taxon>Pseudomonadota</taxon>
        <taxon>Gammaproteobacteria</taxon>
        <taxon>Aeromonadales</taxon>
        <taxon>Aeromonadaceae</taxon>
        <taxon>Aeromonas</taxon>
    </lineage>
</organism>
<dbReference type="EMBL" id="JAJVCY010000002">
    <property type="protein sequence ID" value="MCV3287064.1"/>
    <property type="molecule type" value="Genomic_DNA"/>
</dbReference>
<protein>
    <submittedName>
        <fullName evidence="2">DUF3850 domain-containing protein</fullName>
    </submittedName>
</protein>
<dbReference type="Proteomes" id="UP001208651">
    <property type="component" value="Unassembled WGS sequence"/>
</dbReference>
<name>A0AAW5REB4_AERME</name>
<reference evidence="2" key="1">
    <citation type="submission" date="2022-01" db="EMBL/GenBank/DDBJ databases">
        <title>Comparison of Fish pathogen Aeromonas spp.</title>
        <authorList>
            <person name="Dubey S."/>
            <person name="Sorum H."/>
            <person name="Munangandu H.M."/>
        </authorList>
    </citation>
    <scope>NUCLEOTIDE SEQUENCE</scope>
    <source>
        <strain evidence="2">SD/21-15</strain>
    </source>
</reference>
<dbReference type="InterPro" id="IPR039440">
    <property type="entry name" value="DUF3850"/>
</dbReference>
<proteinExistence type="predicted"/>
<evidence type="ECO:0000313" key="2">
    <source>
        <dbReference type="EMBL" id="MCV3287064.1"/>
    </source>
</evidence>
<feature type="domain" description="DUF3850" evidence="1">
    <location>
        <begin position="2"/>
        <end position="78"/>
    </location>
</feature>
<dbReference type="SUPFAM" id="SSF88697">
    <property type="entry name" value="PUA domain-like"/>
    <property type="match status" value="1"/>
</dbReference>
<dbReference type="Gene3D" id="2.30.130.30">
    <property type="entry name" value="Hypothetical protein"/>
    <property type="match status" value="1"/>
</dbReference>